<dbReference type="PANTHER" id="PTHR33877">
    <property type="entry name" value="SLL1193 PROTEIN"/>
    <property type="match status" value="1"/>
</dbReference>
<dbReference type="AlphaFoldDB" id="A0A246BQ77"/>
<dbReference type="Pfam" id="PF01844">
    <property type="entry name" value="HNH"/>
    <property type="match status" value="1"/>
</dbReference>
<evidence type="ECO:0000313" key="3">
    <source>
        <dbReference type="Proteomes" id="UP000197208"/>
    </source>
</evidence>
<dbReference type="EMBL" id="NHMK01000009">
    <property type="protein sequence ID" value="OWL97811.1"/>
    <property type="molecule type" value="Genomic_DNA"/>
</dbReference>
<dbReference type="SMART" id="SM00507">
    <property type="entry name" value="HNHc"/>
    <property type="match status" value="1"/>
</dbReference>
<keyword evidence="3" id="KW-1185">Reference proteome</keyword>
<dbReference type="CDD" id="cd00085">
    <property type="entry name" value="HNHc"/>
    <property type="match status" value="1"/>
</dbReference>
<dbReference type="Gene3D" id="1.10.30.50">
    <property type="match status" value="1"/>
</dbReference>
<organism evidence="2 3">
    <name type="scientific">Deinococcus indicus</name>
    <dbReference type="NCBI Taxonomy" id="223556"/>
    <lineage>
        <taxon>Bacteria</taxon>
        <taxon>Thermotogati</taxon>
        <taxon>Deinococcota</taxon>
        <taxon>Deinococci</taxon>
        <taxon>Deinococcales</taxon>
        <taxon>Deinococcaceae</taxon>
        <taxon>Deinococcus</taxon>
    </lineage>
</organism>
<dbReference type="GO" id="GO:0008270">
    <property type="term" value="F:zinc ion binding"/>
    <property type="evidence" value="ECO:0007669"/>
    <property type="project" value="InterPro"/>
</dbReference>
<evidence type="ECO:0000313" key="2">
    <source>
        <dbReference type="EMBL" id="OWL97811.1"/>
    </source>
</evidence>
<dbReference type="InterPro" id="IPR003615">
    <property type="entry name" value="HNH_nuc"/>
</dbReference>
<accession>A0A246BQ77</accession>
<dbReference type="GO" id="GO:0003676">
    <property type="term" value="F:nucleic acid binding"/>
    <property type="evidence" value="ECO:0007669"/>
    <property type="project" value="InterPro"/>
</dbReference>
<gene>
    <name evidence="2" type="ORF">CBQ26_06100</name>
</gene>
<protein>
    <recommendedName>
        <fullName evidence="1">HNH nuclease domain-containing protein</fullName>
    </recommendedName>
</protein>
<reference evidence="2 3" key="1">
    <citation type="submission" date="2017-05" db="EMBL/GenBank/DDBJ databases">
        <title>De novo genome assembly of Deniococcus indicus strain DR1.</title>
        <authorList>
            <person name="Chauhan D."/>
            <person name="Yennamalli R.M."/>
            <person name="Priyadarshini R."/>
        </authorList>
    </citation>
    <scope>NUCLEOTIDE SEQUENCE [LARGE SCALE GENOMIC DNA]</scope>
    <source>
        <strain evidence="2 3">DR1</strain>
    </source>
</reference>
<sequence length="156" mass="17574">MSQTRTCRICRQIRPDGDFPKDRPDGSRHHRCLTCQATAYRQRYRSDSRRRALQIAYSMNGSVRSRFPESPDVAAELLAGLILTAEACAYCGQPNDAEGRGFQLDHVQPLSQGGAHALENLVVACARCNRAKWDQSLEEFHGWLDRVAAWRLALNS</sequence>
<proteinExistence type="predicted"/>
<name>A0A246BQ77_9DEIO</name>
<comment type="caution">
    <text evidence="2">The sequence shown here is derived from an EMBL/GenBank/DDBJ whole genome shotgun (WGS) entry which is preliminary data.</text>
</comment>
<dbReference type="PANTHER" id="PTHR33877:SF2">
    <property type="entry name" value="OS07G0170200 PROTEIN"/>
    <property type="match status" value="1"/>
</dbReference>
<feature type="domain" description="HNH nuclease" evidence="1">
    <location>
        <begin position="77"/>
        <end position="130"/>
    </location>
</feature>
<dbReference type="Proteomes" id="UP000197208">
    <property type="component" value="Unassembled WGS sequence"/>
</dbReference>
<evidence type="ECO:0000259" key="1">
    <source>
        <dbReference type="SMART" id="SM00507"/>
    </source>
</evidence>
<dbReference type="InterPro" id="IPR002711">
    <property type="entry name" value="HNH"/>
</dbReference>
<dbReference type="InterPro" id="IPR052892">
    <property type="entry name" value="NA-targeting_endonuclease"/>
</dbReference>
<dbReference type="GO" id="GO:0004519">
    <property type="term" value="F:endonuclease activity"/>
    <property type="evidence" value="ECO:0007669"/>
    <property type="project" value="InterPro"/>
</dbReference>